<keyword evidence="4" id="KW-1185">Reference proteome</keyword>
<dbReference type="PANTHER" id="PTHR35041:SF3">
    <property type="entry name" value="FORMYLMETHIONINE DEFORMYLASE-LIKE PROTEIN"/>
    <property type="match status" value="1"/>
</dbReference>
<dbReference type="PANTHER" id="PTHR35041">
    <property type="entry name" value="MEDIATOR OF RNA POLYMERASE II TRANSCRIPTION SUBUNIT 1"/>
    <property type="match status" value="1"/>
</dbReference>
<feature type="region of interest" description="Disordered" evidence="1">
    <location>
        <begin position="36"/>
        <end position="55"/>
    </location>
</feature>
<comment type="caution">
    <text evidence="3">The sequence shown here is derived from an EMBL/GenBank/DDBJ whole genome shotgun (WGS) entry which is preliminary data.</text>
</comment>
<gene>
    <name evidence="3" type="ORF">FSARC_7487</name>
</gene>
<keyword evidence="2" id="KW-0812">Transmembrane</keyword>
<keyword evidence="2" id="KW-0472">Membrane</keyword>
<dbReference type="Proteomes" id="UP000622797">
    <property type="component" value="Unassembled WGS sequence"/>
</dbReference>
<evidence type="ECO:0000256" key="2">
    <source>
        <dbReference type="SAM" id="Phobius"/>
    </source>
</evidence>
<keyword evidence="2" id="KW-1133">Transmembrane helix</keyword>
<protein>
    <submittedName>
        <fullName evidence="3">Uncharacterized protein</fullName>
    </submittedName>
</protein>
<proteinExistence type="predicted"/>
<reference evidence="3" key="2">
    <citation type="submission" date="2020-05" db="EMBL/GenBank/DDBJ databases">
        <authorList>
            <person name="Kim H.-S."/>
            <person name="Proctor R.H."/>
            <person name="Brown D.W."/>
        </authorList>
    </citation>
    <scope>NUCLEOTIDE SEQUENCE</scope>
    <source>
        <strain evidence="3">NRRL 20472</strain>
    </source>
</reference>
<feature type="transmembrane region" description="Helical" evidence="2">
    <location>
        <begin position="615"/>
        <end position="636"/>
    </location>
</feature>
<feature type="transmembrane region" description="Helical" evidence="2">
    <location>
        <begin position="189"/>
        <end position="213"/>
    </location>
</feature>
<dbReference type="AlphaFoldDB" id="A0A8H4TUV3"/>
<organism evidence="3 4">
    <name type="scientific">Fusarium sarcochroum</name>
    <dbReference type="NCBI Taxonomy" id="1208366"/>
    <lineage>
        <taxon>Eukaryota</taxon>
        <taxon>Fungi</taxon>
        <taxon>Dikarya</taxon>
        <taxon>Ascomycota</taxon>
        <taxon>Pezizomycotina</taxon>
        <taxon>Sordariomycetes</taxon>
        <taxon>Hypocreomycetidae</taxon>
        <taxon>Hypocreales</taxon>
        <taxon>Nectriaceae</taxon>
        <taxon>Fusarium</taxon>
        <taxon>Fusarium lateritium species complex</taxon>
    </lineage>
</organism>
<evidence type="ECO:0000256" key="1">
    <source>
        <dbReference type="SAM" id="MobiDB-lite"/>
    </source>
</evidence>
<reference evidence="3" key="1">
    <citation type="journal article" date="2020" name="BMC Genomics">
        <title>Correction to: Identification and distribution of gene clusters required for synthesis of sphingolipid metabolism inhibitors in diverse species of the filamentous fungus Fusarium.</title>
        <authorList>
            <person name="Kim H.S."/>
            <person name="Lohmar J.M."/>
            <person name="Busman M."/>
            <person name="Brown D.W."/>
            <person name="Naumann T.A."/>
            <person name="Divon H.H."/>
            <person name="Lysoe E."/>
            <person name="Uhlig S."/>
            <person name="Proctor R.H."/>
        </authorList>
    </citation>
    <scope>NUCLEOTIDE SEQUENCE</scope>
    <source>
        <strain evidence="3">NRRL 20472</strain>
    </source>
</reference>
<sequence>MDISQARSASSIENHLGRNGKSVLASDEIMLLSPYESQENGPQSLDLPGDATESKRVGRQFPGAASIKRKKTEFWKAWDLYRHKPWNMCLLAVMGTLFATGHHLFYLNLDGKEAANQSLMLRYGTVIAFCAKASLGTAVAMAFQQRAWLVVRHRMARLETVDSIFTANFDIFSLLNWSSIKKAKIGTLLALYCWITPLVVVLTSETLSVVVGIKVERMSCPNVRTLNFENEENFEWREPPEINKRPLYSVSVWNTTSLRKGLDDDNPDEFDYWTGLSTEYKLLAVDRTLHMREAVVRKDAVAEICSEGWNCSYVVDFLAPGYKCQELASGVGSKVRSLSGVEAPFNISMIAPEGTHTYYSFTGQGDYEIPQIITDRGGRPKIKPPYPKNLGVFRAEPIMWIGYATVNDTSVWQPSSSDFEGWDKAYTPVIIGCEHYEVNYTVQFNYIEGAPSFGIMRRDYVRKVVNTTYIPGESPIDPDKRLKDRTQATPESNYVYPRDLKNYRRTAAYHSIGYGLRSQLNGSIMRNHSDTDTKIKFTSLLTLPNNVPIQNLQRGIQKLYEDMIISFLAEPSFAAVSWASNGKSSGIAKHGPSIGYPCYRQKATTFFAYNMVQLLAVYAASISLAVVGVLLGLQAYHEEGVMRDMKPSSIIEASRASDLHMLGGQGGAVRIGYGLVQEEPGRSVRSFGVEGNVEQQRSRPET</sequence>
<evidence type="ECO:0000313" key="3">
    <source>
        <dbReference type="EMBL" id="KAF4964581.1"/>
    </source>
</evidence>
<accession>A0A8H4TUV3</accession>
<evidence type="ECO:0000313" key="4">
    <source>
        <dbReference type="Proteomes" id="UP000622797"/>
    </source>
</evidence>
<dbReference type="OrthoDB" id="5340195at2759"/>
<name>A0A8H4TUV3_9HYPO</name>
<feature type="transmembrane region" description="Helical" evidence="2">
    <location>
        <begin position="86"/>
        <end position="107"/>
    </location>
</feature>
<dbReference type="EMBL" id="JABEXW010000399">
    <property type="protein sequence ID" value="KAF4964581.1"/>
    <property type="molecule type" value="Genomic_DNA"/>
</dbReference>
<feature type="transmembrane region" description="Helical" evidence="2">
    <location>
        <begin position="119"/>
        <end position="143"/>
    </location>
</feature>